<dbReference type="InterPro" id="IPR000347">
    <property type="entry name" value="Metalthion_15p"/>
</dbReference>
<protein>
    <recommendedName>
        <fullName evidence="4">Metallothionein-like protein</fullName>
    </recommendedName>
</protein>
<evidence type="ECO:0000256" key="1">
    <source>
        <dbReference type="ARBA" id="ARBA00005802"/>
    </source>
</evidence>
<accession>A0A199W685</accession>
<dbReference type="EMBL" id="LSRQ01000177">
    <property type="protein sequence ID" value="OAY84761.1"/>
    <property type="molecule type" value="Genomic_DNA"/>
</dbReference>
<dbReference type="GO" id="GO:0046872">
    <property type="term" value="F:metal ion binding"/>
    <property type="evidence" value="ECO:0007669"/>
    <property type="project" value="UniProtKB-UniRule"/>
</dbReference>
<keyword evidence="3 4" id="KW-0480">Metal-thiolate cluster</keyword>
<reference evidence="8" key="2">
    <citation type="submission" date="2025-04" db="UniProtKB">
        <authorList>
            <consortium name="RefSeq"/>
        </authorList>
    </citation>
    <scope>IDENTIFICATION</scope>
    <source>
        <tissue evidence="8">Leaf</tissue>
    </source>
</reference>
<name>A0A199W685_ANACO</name>
<dbReference type="PANTHER" id="PTHR33543">
    <property type="entry name" value="METALLOTHIONEIN-LIKE PROTEIN 2A"/>
    <property type="match status" value="1"/>
</dbReference>
<dbReference type="RefSeq" id="XP_020101328.1">
    <property type="nucleotide sequence ID" value="XM_020245739.1"/>
</dbReference>
<evidence type="ECO:0000313" key="5">
    <source>
        <dbReference type="EMBL" id="OAY84761.1"/>
    </source>
</evidence>
<dbReference type="GeneID" id="109719195"/>
<dbReference type="Gramene" id="Aco014187.1.mrna1">
    <property type="protein sequence ID" value="Aco014187.1.mrna1"/>
    <property type="gene ID" value="Aco014187.1.path1"/>
</dbReference>
<dbReference type="PROSITE" id="PS51257">
    <property type="entry name" value="PROKAR_LIPOPROTEIN"/>
    <property type="match status" value="1"/>
</dbReference>
<keyword evidence="2 4" id="KW-0479">Metal-binding</keyword>
<evidence type="ECO:0000313" key="8">
    <source>
        <dbReference type="RefSeq" id="XP_020101328.1"/>
    </source>
</evidence>
<dbReference type="PANTHER" id="PTHR33543:SF37">
    <property type="entry name" value="METALLOTHIONEIN-LIKE PROTEIN 4B"/>
    <property type="match status" value="1"/>
</dbReference>
<reference evidence="5 6" key="1">
    <citation type="journal article" date="2016" name="DNA Res.">
        <title>The draft genome of MD-2 pineapple using hybrid error correction of long reads.</title>
        <authorList>
            <person name="Redwan R.M."/>
            <person name="Saidin A."/>
            <person name="Kumar S.V."/>
        </authorList>
    </citation>
    <scope>NUCLEOTIDE SEQUENCE [LARGE SCALE GENOMIC DNA]</scope>
    <source>
        <strain evidence="6">cv. MD2</strain>
        <tissue evidence="5">Leaf</tissue>
    </source>
</reference>
<gene>
    <name evidence="8" type="primary">LOC109719195</name>
    <name evidence="5" type="ORF">ACMD2_06858</name>
</gene>
<dbReference type="STRING" id="4615.A0A199W685"/>
<dbReference type="Pfam" id="PF01439">
    <property type="entry name" value="Metallothio_2"/>
    <property type="match status" value="1"/>
</dbReference>
<dbReference type="AlphaFoldDB" id="A0A199W685"/>
<proteinExistence type="inferred from homology"/>
<evidence type="ECO:0000256" key="2">
    <source>
        <dbReference type="ARBA" id="ARBA00022723"/>
    </source>
</evidence>
<comment type="function">
    <text evidence="4">Metallothioneins have a high content of cysteine residues that bind various heavy metals.</text>
</comment>
<evidence type="ECO:0000313" key="6">
    <source>
        <dbReference type="Proteomes" id="UP000092600"/>
    </source>
</evidence>
<dbReference type="OrthoDB" id="681920at2759"/>
<evidence type="ECO:0000256" key="3">
    <source>
        <dbReference type="ARBA" id="ARBA00022851"/>
    </source>
</evidence>
<dbReference type="Proteomes" id="UP000515123">
    <property type="component" value="Linkage group 13"/>
</dbReference>
<keyword evidence="7" id="KW-1185">Reference proteome</keyword>
<evidence type="ECO:0000256" key="4">
    <source>
        <dbReference type="RuleBase" id="RU369052"/>
    </source>
</evidence>
<organism evidence="5 6">
    <name type="scientific">Ananas comosus</name>
    <name type="common">Pineapple</name>
    <name type="synonym">Ananas ananas</name>
    <dbReference type="NCBI Taxonomy" id="4615"/>
    <lineage>
        <taxon>Eukaryota</taxon>
        <taxon>Viridiplantae</taxon>
        <taxon>Streptophyta</taxon>
        <taxon>Embryophyta</taxon>
        <taxon>Tracheophyta</taxon>
        <taxon>Spermatophyta</taxon>
        <taxon>Magnoliopsida</taxon>
        <taxon>Liliopsida</taxon>
        <taxon>Poales</taxon>
        <taxon>Bromeliaceae</taxon>
        <taxon>Bromelioideae</taxon>
        <taxon>Ananas</taxon>
    </lineage>
</organism>
<evidence type="ECO:0000313" key="7">
    <source>
        <dbReference type="Proteomes" id="UP000515123"/>
    </source>
</evidence>
<sequence>MSCSGGKCGCGSGCSCGSSGGCKMYPEMAEKSTTSETVILGVAPEKGKFEGLEKVSETTEGSCSCSCGSSCRCNPCRC</sequence>
<comment type="similarity">
    <text evidence="1 4">Belongs to the metallothionein superfamily. Type 15 family.</text>
</comment>
<dbReference type="Proteomes" id="UP000092600">
    <property type="component" value="Unassembled WGS sequence"/>
</dbReference>